<dbReference type="FunCoup" id="A0A1D6MC07">
    <property type="interactions" value="25"/>
</dbReference>
<dbReference type="EMBL" id="CM000782">
    <property type="protein sequence ID" value="AQK88293.1"/>
    <property type="molecule type" value="Genomic_DNA"/>
</dbReference>
<dbReference type="PANTHER" id="PTHR48420:SF1">
    <property type="entry name" value="NON-HAEM DIOXYGENASE N-TERMINAL DOMAIN-CONTAINING PROTEIN"/>
    <property type="match status" value="1"/>
</dbReference>
<sequence>MVLEVGTAVGIRTTSTWAAGPAARRRSRGQVVSFALAPASSRRVRHRCRAMQQHEEEQERPPTVRAVTIPFADLRVPDRDLGDKIEEGLGPHGLGIVTIADVPEFPELRKRLLRLAPRHVVYAHNILTCSCSSFLLACLFVRIANLPEEVKKQLEDPDSRYNFGWSHGKEKLESGKLDTFKGSFYANPVLDVPTTDDVLVSRYPSYCRPNIWPNDNLPELEIAFKDLGKLMMEVGLMLAHHCDRYVMRQGVGSYDGDSLEQTIARSRCHKGRLLYYFPRQFSKQTDFDSVSSWCGWHTDHGSLTGLTCGLFTKNSMEVPCPDSAAGLYIRTRDNQVVKVVFDEDQLAYQIGETTEILSRGYLCATPHCVQAPSSENASNVDRSTFALFMQPDWNEKLKFPSEIPYHQELIPPNGTLTFGEYSERLVDKYYQTTT</sequence>
<dbReference type="InParanoid" id="A0A1D6MC07"/>
<reference evidence="1" key="1">
    <citation type="submission" date="2015-12" db="EMBL/GenBank/DDBJ databases">
        <title>Update maize B73 reference genome by single molecule sequencing technologies.</title>
        <authorList>
            <consortium name="Maize Genome Sequencing Project"/>
            <person name="Ware D."/>
        </authorList>
    </citation>
    <scope>NUCLEOTIDE SEQUENCE</scope>
    <source>
        <tissue evidence="1">Seedling</tissue>
    </source>
</reference>
<dbReference type="Gene3D" id="2.60.120.330">
    <property type="entry name" value="B-lactam Antibiotic, Isopenicillin N Synthase, Chain"/>
    <property type="match status" value="1"/>
</dbReference>
<proteinExistence type="predicted"/>
<dbReference type="ExpressionAtlas" id="A0A1D6MC07">
    <property type="expression patterns" value="baseline and differential"/>
</dbReference>
<dbReference type="PANTHER" id="PTHR48420">
    <property type="entry name" value="NON-HAEM DIOXYGENASE N-TERMINAL DOMAIN-CONTAINING PROTEIN"/>
    <property type="match status" value="1"/>
</dbReference>
<dbReference type="InterPro" id="IPR027443">
    <property type="entry name" value="IPNS-like_sf"/>
</dbReference>
<evidence type="ECO:0000313" key="1">
    <source>
        <dbReference type="EMBL" id="AQK88294.1"/>
    </source>
</evidence>
<dbReference type="SMR" id="A0A1D6MC07"/>
<gene>
    <name evidence="1" type="ORF">ZEAMMB73_Zm00001d038954</name>
</gene>
<organism evidence="1">
    <name type="scientific">Zea mays</name>
    <name type="common">Maize</name>
    <dbReference type="NCBI Taxonomy" id="4577"/>
    <lineage>
        <taxon>Eukaryota</taxon>
        <taxon>Viridiplantae</taxon>
        <taxon>Streptophyta</taxon>
        <taxon>Embryophyta</taxon>
        <taxon>Tracheophyta</taxon>
        <taxon>Spermatophyta</taxon>
        <taxon>Magnoliopsida</taxon>
        <taxon>Liliopsida</taxon>
        <taxon>Poales</taxon>
        <taxon>Poaceae</taxon>
        <taxon>PACMAD clade</taxon>
        <taxon>Panicoideae</taxon>
        <taxon>Andropogonodae</taxon>
        <taxon>Andropogoneae</taxon>
        <taxon>Tripsacinae</taxon>
        <taxon>Zea</taxon>
    </lineage>
</organism>
<accession>A0A1D6MC07</accession>
<name>A0A1D6MC07_MAIZE</name>
<dbReference type="EMBL" id="CM000782">
    <property type="protein sequence ID" value="AQK88294.1"/>
    <property type="molecule type" value="Genomic_DNA"/>
</dbReference>
<protein>
    <submittedName>
        <fullName evidence="1">2-oxoglutarate (2OG) and Fe(II)-dependent oxygenase superfamily protein</fullName>
    </submittedName>
</protein>
<dbReference type="SUPFAM" id="SSF51197">
    <property type="entry name" value="Clavaminate synthase-like"/>
    <property type="match status" value="1"/>
</dbReference>
<dbReference type="AlphaFoldDB" id="A0A1D6MC07"/>
<dbReference type="FunFam" id="2.60.120.330:FF:000031">
    <property type="entry name" value="2-oxoglutarate (2OG) and Fe(II)-dependent oxygenase superfamily protein"/>
    <property type="match status" value="1"/>
</dbReference>
<dbReference type="IntAct" id="A0A1D6MC07">
    <property type="interactions" value="1"/>
</dbReference>